<gene>
    <name evidence="2" type="ORF">H8Q88_05825</name>
</gene>
<sequence length="157" mass="15814">MNFKKATIIAALVLSSNAMAADPSASVVWSGLVPGSVEGSDIKITGLGGGAFRNGTLSVAPDGTFTSSEINLESRLVANGGLKEATWTLSNSVVKYGSSDAASAKLIVKNNGTTWAQGSEIAKTSKINLSVAQDAAIDTAVGDAVQVQVTVVASADI</sequence>
<dbReference type="EMBL" id="JACRUP010000002">
    <property type="protein sequence ID" value="MBC5850475.1"/>
    <property type="molecule type" value="Genomic_DNA"/>
</dbReference>
<feature type="signal peptide" evidence="1">
    <location>
        <begin position="1"/>
        <end position="20"/>
    </location>
</feature>
<keyword evidence="1" id="KW-0732">Signal</keyword>
<dbReference type="RefSeq" id="WP_187003299.1">
    <property type="nucleotide sequence ID" value="NZ_JACRTU010000002.1"/>
</dbReference>
<proteinExistence type="predicted"/>
<name>A0A9X0UH64_VIBME</name>
<protein>
    <submittedName>
        <fullName evidence="2">Uncharacterized protein</fullName>
    </submittedName>
</protein>
<keyword evidence="3" id="KW-1185">Reference proteome</keyword>
<feature type="chain" id="PRO_5040881791" evidence="1">
    <location>
        <begin position="21"/>
        <end position="157"/>
    </location>
</feature>
<organism evidence="2 3">
    <name type="scientific">Vibrio metschnikovii</name>
    <dbReference type="NCBI Taxonomy" id="28172"/>
    <lineage>
        <taxon>Bacteria</taxon>
        <taxon>Pseudomonadati</taxon>
        <taxon>Pseudomonadota</taxon>
        <taxon>Gammaproteobacteria</taxon>
        <taxon>Vibrionales</taxon>
        <taxon>Vibrionaceae</taxon>
        <taxon>Vibrio</taxon>
    </lineage>
</organism>
<reference evidence="2" key="1">
    <citation type="submission" date="2020-08" db="EMBL/GenBank/DDBJ databases">
        <title>Genome Sequencing and Pan-Genome Analysis of Migratory bird Vibrio Strains, Inner Mongolia.</title>
        <authorList>
            <person name="Zheng L."/>
        </authorList>
    </citation>
    <scope>NUCLEOTIDE SEQUENCE</scope>
    <source>
        <strain evidence="2">M13F</strain>
    </source>
</reference>
<evidence type="ECO:0000313" key="3">
    <source>
        <dbReference type="Proteomes" id="UP000615796"/>
    </source>
</evidence>
<evidence type="ECO:0000313" key="2">
    <source>
        <dbReference type="EMBL" id="MBC5850475.1"/>
    </source>
</evidence>
<accession>A0A9X0UH64</accession>
<comment type="caution">
    <text evidence="2">The sequence shown here is derived from an EMBL/GenBank/DDBJ whole genome shotgun (WGS) entry which is preliminary data.</text>
</comment>
<dbReference type="AlphaFoldDB" id="A0A9X0UH64"/>
<dbReference type="Proteomes" id="UP000615796">
    <property type="component" value="Unassembled WGS sequence"/>
</dbReference>
<evidence type="ECO:0000256" key="1">
    <source>
        <dbReference type="SAM" id="SignalP"/>
    </source>
</evidence>